<accession>A0AAN0NEI9</accession>
<dbReference type="InterPro" id="IPR020625">
    <property type="entry name" value="Schiff_base-form_aldolases_AS"/>
</dbReference>
<dbReference type="GO" id="GO:0044281">
    <property type="term" value="P:small molecule metabolic process"/>
    <property type="evidence" value="ECO:0007669"/>
    <property type="project" value="UniProtKB-ARBA"/>
</dbReference>
<dbReference type="EMBL" id="CP151762">
    <property type="protein sequence ID" value="WZU62882.1"/>
    <property type="molecule type" value="Genomic_DNA"/>
</dbReference>
<feature type="active site" description="Proton donor/acceptor" evidence="5">
    <location>
        <position position="139"/>
    </location>
</feature>
<reference evidence="7 8" key="1">
    <citation type="submission" date="2024-04" db="EMBL/GenBank/DDBJ databases">
        <title>Phylogenomic analyses of a clade within the roseobacter group suggest taxonomic reassignments of species of the genera Aestuariivita, Citreicella, Loktanella, Nautella, Pelagibaca, Ruegeria, Thalassobius, Thiobacimonas and Tropicibacter, and the proposal o.</title>
        <authorList>
            <person name="Jeon C.O."/>
        </authorList>
    </citation>
    <scope>NUCLEOTIDE SEQUENCE [LARGE SCALE GENOMIC DNA]</scope>
    <source>
        <strain evidence="7 8">G8-12</strain>
    </source>
</reference>
<keyword evidence="2 4" id="KW-0456">Lyase</keyword>
<dbReference type="Proteomes" id="UP001451782">
    <property type="component" value="Chromosome"/>
</dbReference>
<dbReference type="PROSITE" id="PS00666">
    <property type="entry name" value="DHDPS_2"/>
    <property type="match status" value="1"/>
</dbReference>
<feature type="active site" description="Schiff-base intermediate with substrate" evidence="5">
    <location>
        <position position="167"/>
    </location>
</feature>
<keyword evidence="8" id="KW-1185">Reference proteome</keyword>
<dbReference type="GO" id="GO:0008747">
    <property type="term" value="F:N-acetylneuraminate lyase activity"/>
    <property type="evidence" value="ECO:0007669"/>
    <property type="project" value="UniProtKB-EC"/>
</dbReference>
<dbReference type="AlphaFoldDB" id="A0AAN0NEI9"/>
<dbReference type="InterPro" id="IPR002220">
    <property type="entry name" value="DapA-like"/>
</dbReference>
<gene>
    <name evidence="7" type="ORF">AABB28_13535</name>
</gene>
<dbReference type="SMART" id="SM01130">
    <property type="entry name" value="DHDPS"/>
    <property type="match status" value="1"/>
</dbReference>
<dbReference type="Gene3D" id="3.20.20.70">
    <property type="entry name" value="Aldolase class I"/>
    <property type="match status" value="1"/>
</dbReference>
<organism evidence="7 8">
    <name type="scientific">Yoonia algicola</name>
    <dbReference type="NCBI Taxonomy" id="3137368"/>
    <lineage>
        <taxon>Bacteria</taxon>
        <taxon>Pseudomonadati</taxon>
        <taxon>Pseudomonadota</taxon>
        <taxon>Alphaproteobacteria</taxon>
        <taxon>Rhodobacterales</taxon>
        <taxon>Paracoccaceae</taxon>
        <taxon>Yoonia</taxon>
    </lineage>
</organism>
<evidence type="ECO:0000256" key="6">
    <source>
        <dbReference type="PIRSR" id="PIRSR001365-2"/>
    </source>
</evidence>
<evidence type="ECO:0000256" key="5">
    <source>
        <dbReference type="PIRSR" id="PIRSR001365-1"/>
    </source>
</evidence>
<evidence type="ECO:0000313" key="8">
    <source>
        <dbReference type="Proteomes" id="UP001451782"/>
    </source>
</evidence>
<protein>
    <submittedName>
        <fullName evidence="7">Dihydrodipicolinate synthase family protein</fullName>
        <ecNumber evidence="7">4.1.3.3</ecNumber>
        <ecNumber evidence="7">4.2.1.41</ecNumber>
        <ecNumber evidence="7">4.3.3.7</ecNumber>
    </submittedName>
</protein>
<dbReference type="PANTHER" id="PTHR12128:SF66">
    <property type="entry name" value="4-HYDROXY-2-OXOGLUTARATE ALDOLASE, MITOCHONDRIAL"/>
    <property type="match status" value="1"/>
</dbReference>
<evidence type="ECO:0000256" key="1">
    <source>
        <dbReference type="ARBA" id="ARBA00007592"/>
    </source>
</evidence>
<dbReference type="EC" id="4.3.3.7" evidence="7"/>
<dbReference type="PANTHER" id="PTHR12128">
    <property type="entry name" value="DIHYDRODIPICOLINATE SYNTHASE"/>
    <property type="match status" value="1"/>
</dbReference>
<dbReference type="EC" id="4.1.3.3" evidence="7"/>
<dbReference type="KEGG" id="yag:AABB28_13535"/>
<evidence type="ECO:0000256" key="2">
    <source>
        <dbReference type="ARBA" id="ARBA00023239"/>
    </source>
</evidence>
<dbReference type="PRINTS" id="PR00146">
    <property type="entry name" value="DHPICSNTHASE"/>
</dbReference>
<feature type="binding site" evidence="6">
    <location>
        <position position="210"/>
    </location>
    <ligand>
        <name>pyruvate</name>
        <dbReference type="ChEBI" id="CHEBI:15361"/>
    </ligand>
</feature>
<dbReference type="EC" id="4.2.1.41" evidence="7"/>
<evidence type="ECO:0000313" key="7">
    <source>
        <dbReference type="EMBL" id="WZU62882.1"/>
    </source>
</evidence>
<name>A0AAN0NEI9_9RHOB</name>
<dbReference type="GO" id="GO:0008840">
    <property type="term" value="F:4-hydroxy-tetrahydrodipicolinate synthase activity"/>
    <property type="evidence" value="ECO:0007669"/>
    <property type="project" value="UniProtKB-EC"/>
</dbReference>
<dbReference type="InterPro" id="IPR013785">
    <property type="entry name" value="Aldolase_TIM"/>
</dbReference>
<evidence type="ECO:0000256" key="4">
    <source>
        <dbReference type="PIRNR" id="PIRNR001365"/>
    </source>
</evidence>
<dbReference type="RefSeq" id="WP_342069278.1">
    <property type="nucleotide sequence ID" value="NZ_CP151762.1"/>
</dbReference>
<dbReference type="Pfam" id="PF00701">
    <property type="entry name" value="DHDPS"/>
    <property type="match status" value="1"/>
</dbReference>
<dbReference type="GO" id="GO:0047448">
    <property type="term" value="F:5-dehydro-4-deoxyglucarate dehydratase activity"/>
    <property type="evidence" value="ECO:0007669"/>
    <property type="project" value="UniProtKB-EC"/>
</dbReference>
<dbReference type="PIRSF" id="PIRSF001365">
    <property type="entry name" value="DHDPS"/>
    <property type="match status" value="1"/>
</dbReference>
<feature type="binding site" evidence="6">
    <location>
        <position position="51"/>
    </location>
    <ligand>
        <name>pyruvate</name>
        <dbReference type="ChEBI" id="CHEBI:15361"/>
    </ligand>
</feature>
<keyword evidence="3" id="KW-0704">Schiff base</keyword>
<dbReference type="CDD" id="cd00408">
    <property type="entry name" value="DHDPS-like"/>
    <property type="match status" value="1"/>
</dbReference>
<sequence>MNRDSISWGGPMPAITTAFRDDYSLDEESYSANIDRLLDAGATGIVAAGCTGEFWALSFEERLRLAELAVASCKGRGAAIVGTGAITEGEVIEQIDAARGAGADGVLVLPPYFAHLTKSEIIAHFEAVNDKATLPIVLYNIPGNAGNAITPDIASVLADLDNVVAIKESSGDWGNFHRTLAAVKDRIRVFCGPSSTLGVAASLAGADGHIDCFPNVWTDCMQIWHATAEGRLDEAWALQKIGIAMTDLYIANGRTLYPATKAVMNAHGLPGAGSLRPPLRPLTGSSLDELLSGMERLVPTQQRVA</sequence>
<proteinExistence type="inferred from homology"/>
<dbReference type="SUPFAM" id="SSF51569">
    <property type="entry name" value="Aldolase"/>
    <property type="match status" value="1"/>
</dbReference>
<comment type="similarity">
    <text evidence="1 4">Belongs to the DapA family.</text>
</comment>
<evidence type="ECO:0000256" key="3">
    <source>
        <dbReference type="ARBA" id="ARBA00023270"/>
    </source>
</evidence>